<evidence type="ECO:0000313" key="2">
    <source>
        <dbReference type="EMBL" id="QHS84601.1"/>
    </source>
</evidence>
<sequence>MFFINNFLFIGSISIGTIGVIGAIIYFNKIDNINHIDNILLNKETQTDVSNNQSEYKDKSIQCEFCISEMEDNGELQIHDTPSSNRWFILNYITKNNSLT</sequence>
<keyword evidence="1" id="KW-0472">Membrane</keyword>
<dbReference type="EMBL" id="MN738810">
    <property type="protein sequence ID" value="QHS84601.1"/>
    <property type="molecule type" value="Genomic_DNA"/>
</dbReference>
<accession>A0A6C0AZB0</accession>
<protein>
    <submittedName>
        <fullName evidence="2">Uncharacterized protein</fullName>
    </submittedName>
</protein>
<organism evidence="2">
    <name type="scientific">viral metagenome</name>
    <dbReference type="NCBI Taxonomy" id="1070528"/>
    <lineage>
        <taxon>unclassified sequences</taxon>
        <taxon>metagenomes</taxon>
        <taxon>organismal metagenomes</taxon>
    </lineage>
</organism>
<proteinExistence type="predicted"/>
<keyword evidence="1" id="KW-0812">Transmembrane</keyword>
<keyword evidence="1" id="KW-1133">Transmembrane helix</keyword>
<dbReference type="AlphaFoldDB" id="A0A6C0AZB0"/>
<reference evidence="2" key="1">
    <citation type="journal article" date="2020" name="Nature">
        <title>Giant virus diversity and host interactions through global metagenomics.</title>
        <authorList>
            <person name="Schulz F."/>
            <person name="Roux S."/>
            <person name="Paez-Espino D."/>
            <person name="Jungbluth S."/>
            <person name="Walsh D.A."/>
            <person name="Denef V.J."/>
            <person name="McMahon K.D."/>
            <person name="Konstantinidis K.T."/>
            <person name="Eloe-Fadrosh E.A."/>
            <person name="Kyrpides N.C."/>
            <person name="Woyke T."/>
        </authorList>
    </citation>
    <scope>NUCLEOTIDE SEQUENCE</scope>
    <source>
        <strain evidence="2">GVMAG-S-ERX556022-25</strain>
    </source>
</reference>
<feature type="transmembrane region" description="Helical" evidence="1">
    <location>
        <begin position="6"/>
        <end position="27"/>
    </location>
</feature>
<name>A0A6C0AZB0_9ZZZZ</name>
<evidence type="ECO:0000256" key="1">
    <source>
        <dbReference type="SAM" id="Phobius"/>
    </source>
</evidence>